<protein>
    <submittedName>
        <fullName evidence="2 3">Uncharacterized protein</fullName>
    </submittedName>
</protein>
<reference evidence="2 4" key="1">
    <citation type="journal article" date="2008" name="Science">
        <title>The Physcomitrella genome reveals evolutionary insights into the conquest of land by plants.</title>
        <authorList>
            <person name="Rensing S."/>
            <person name="Lang D."/>
            <person name="Zimmer A."/>
            <person name="Terry A."/>
            <person name="Salamov A."/>
            <person name="Shapiro H."/>
            <person name="Nishiyama T."/>
            <person name="Perroud P.-F."/>
            <person name="Lindquist E."/>
            <person name="Kamisugi Y."/>
            <person name="Tanahashi T."/>
            <person name="Sakakibara K."/>
            <person name="Fujita T."/>
            <person name="Oishi K."/>
            <person name="Shin-I T."/>
            <person name="Kuroki Y."/>
            <person name="Toyoda A."/>
            <person name="Suzuki Y."/>
            <person name="Hashimoto A."/>
            <person name="Yamaguchi K."/>
            <person name="Sugano A."/>
            <person name="Kohara Y."/>
            <person name="Fujiyama A."/>
            <person name="Anterola A."/>
            <person name="Aoki S."/>
            <person name="Ashton N."/>
            <person name="Barbazuk W.B."/>
            <person name="Barker E."/>
            <person name="Bennetzen J."/>
            <person name="Bezanilla M."/>
            <person name="Blankenship R."/>
            <person name="Cho S.H."/>
            <person name="Dutcher S."/>
            <person name="Estelle M."/>
            <person name="Fawcett J.A."/>
            <person name="Gundlach H."/>
            <person name="Hanada K."/>
            <person name="Heyl A."/>
            <person name="Hicks K.A."/>
            <person name="Hugh J."/>
            <person name="Lohr M."/>
            <person name="Mayer K."/>
            <person name="Melkozernov A."/>
            <person name="Murata T."/>
            <person name="Nelson D."/>
            <person name="Pils B."/>
            <person name="Prigge M."/>
            <person name="Reiss B."/>
            <person name="Renner T."/>
            <person name="Rombauts S."/>
            <person name="Rushton P."/>
            <person name="Sanderfoot A."/>
            <person name="Schween G."/>
            <person name="Shiu S.-H."/>
            <person name="Stueber K."/>
            <person name="Theodoulou F.L."/>
            <person name="Tu H."/>
            <person name="Van de Peer Y."/>
            <person name="Verrier P.J."/>
            <person name="Waters E."/>
            <person name="Wood A."/>
            <person name="Yang L."/>
            <person name="Cove D."/>
            <person name="Cuming A."/>
            <person name="Hasebe M."/>
            <person name="Lucas S."/>
            <person name="Mishler D.B."/>
            <person name="Reski R."/>
            <person name="Grigoriev I."/>
            <person name="Quatrano R.S."/>
            <person name="Boore J.L."/>
        </authorList>
    </citation>
    <scope>NUCLEOTIDE SEQUENCE [LARGE SCALE GENOMIC DNA]</scope>
    <source>
        <strain evidence="3 4">cv. Gransden 2004</strain>
    </source>
</reference>
<feature type="transmembrane region" description="Helical" evidence="1">
    <location>
        <begin position="364"/>
        <end position="395"/>
    </location>
</feature>
<feature type="transmembrane region" description="Helical" evidence="1">
    <location>
        <begin position="6"/>
        <end position="24"/>
    </location>
</feature>
<dbReference type="Proteomes" id="UP000006727">
    <property type="component" value="Chromosome 15"/>
</dbReference>
<proteinExistence type="predicted"/>
<accession>A0A2K1JBL0</accession>
<dbReference type="Gramene" id="Pp3c15_2070V3.1">
    <property type="protein sequence ID" value="PAC:32929016.CDS.1"/>
    <property type="gene ID" value="Pp3c15_2070"/>
</dbReference>
<keyword evidence="1" id="KW-0472">Membrane</keyword>
<evidence type="ECO:0000313" key="2">
    <source>
        <dbReference type="EMBL" id="PNR38910.1"/>
    </source>
</evidence>
<dbReference type="EnsemblPlants" id="Pp3c15_2070V3.1">
    <property type="protein sequence ID" value="PAC:32929016.CDS.1"/>
    <property type="gene ID" value="Pp3c15_2070"/>
</dbReference>
<dbReference type="EMBL" id="ABEU02000015">
    <property type="protein sequence ID" value="PNR38910.1"/>
    <property type="molecule type" value="Genomic_DNA"/>
</dbReference>
<evidence type="ECO:0000256" key="1">
    <source>
        <dbReference type="SAM" id="Phobius"/>
    </source>
</evidence>
<keyword evidence="4" id="KW-1185">Reference proteome</keyword>
<name>A0A2K1JBL0_PHYPA</name>
<evidence type="ECO:0000313" key="3">
    <source>
        <dbReference type="EnsemblPlants" id="PAC:32929016.CDS.1"/>
    </source>
</evidence>
<sequence>MGTIFYLLVLLAVGVYIIAVGPFLRIKSFTFYVVTFGSLVFTTGTGVFVTNVTSPFMVLESFPALGAMNVAIFSYFYSGFKYGVGLAYEGAPLFVFGQTAFAIWEAFDYGKEDGPVRTSYGLATAMLVLTVLWIIHSVSYRLYGYRVDWRLEKRHPLSAAKIDQQDPRFHLGAAQGHPTWRTPFGQSSSVVMTALAWSIVRFVEQDLALQQCRPDWVFYTMLYGSPVLITLTILWNIFSGTRCRKITGLLGQSDGKDESNPSLIERMKRLYSWLMGQSDQVYSNNAGGSSTQIHYTNFSKYPGYISYKYFKDSNLRFARSGIKQCYVLEEYIQAAALQGMERNSLFVEEVPSSRLTKSHKCIGFFAWFLAQIGLIISAPAFFSLMVLTELIGILLEAHRIFKRLVETNVTNEDRDSAAKVIEQCFVGKQLEDSPRGWSNITDNVLTNVSAQTSTNLHTLLDNTGPAELYNMLFLIRNKKTQPDVQL</sequence>
<evidence type="ECO:0000313" key="4">
    <source>
        <dbReference type="Proteomes" id="UP000006727"/>
    </source>
</evidence>
<reference evidence="3" key="3">
    <citation type="submission" date="2020-12" db="UniProtKB">
        <authorList>
            <consortium name="EnsemblPlants"/>
        </authorList>
    </citation>
    <scope>IDENTIFICATION</scope>
</reference>
<feature type="transmembrane region" description="Helical" evidence="1">
    <location>
        <begin position="31"/>
        <end position="50"/>
    </location>
</feature>
<feature type="transmembrane region" description="Helical" evidence="1">
    <location>
        <begin position="119"/>
        <end position="143"/>
    </location>
</feature>
<dbReference type="AlphaFoldDB" id="A0A2K1JBL0"/>
<gene>
    <name evidence="2" type="ORF">PHYPA_019188</name>
</gene>
<dbReference type="InParanoid" id="A0A2K1JBL0"/>
<reference evidence="2 4" key="2">
    <citation type="journal article" date="2018" name="Plant J.">
        <title>The Physcomitrella patens chromosome-scale assembly reveals moss genome structure and evolution.</title>
        <authorList>
            <person name="Lang D."/>
            <person name="Ullrich K.K."/>
            <person name="Murat F."/>
            <person name="Fuchs J."/>
            <person name="Jenkins J."/>
            <person name="Haas F.B."/>
            <person name="Piednoel M."/>
            <person name="Gundlach H."/>
            <person name="Van Bel M."/>
            <person name="Meyberg R."/>
            <person name="Vives C."/>
            <person name="Morata J."/>
            <person name="Symeonidi A."/>
            <person name="Hiss M."/>
            <person name="Muchero W."/>
            <person name="Kamisugi Y."/>
            <person name="Saleh O."/>
            <person name="Blanc G."/>
            <person name="Decker E.L."/>
            <person name="van Gessel N."/>
            <person name="Grimwood J."/>
            <person name="Hayes R.D."/>
            <person name="Graham S.W."/>
            <person name="Gunter L.E."/>
            <person name="McDaniel S.F."/>
            <person name="Hoernstein S.N.W."/>
            <person name="Larsson A."/>
            <person name="Li F.W."/>
            <person name="Perroud P.F."/>
            <person name="Phillips J."/>
            <person name="Ranjan P."/>
            <person name="Rokshar D.S."/>
            <person name="Rothfels C.J."/>
            <person name="Schneider L."/>
            <person name="Shu S."/>
            <person name="Stevenson D.W."/>
            <person name="Thummler F."/>
            <person name="Tillich M."/>
            <person name="Villarreal Aguilar J.C."/>
            <person name="Widiez T."/>
            <person name="Wong G.K."/>
            <person name="Wymore A."/>
            <person name="Zhang Y."/>
            <person name="Zimmer A.D."/>
            <person name="Quatrano R.S."/>
            <person name="Mayer K.F.X."/>
            <person name="Goodstein D."/>
            <person name="Casacuberta J.M."/>
            <person name="Vandepoele K."/>
            <person name="Reski R."/>
            <person name="Cuming A.C."/>
            <person name="Tuskan G.A."/>
            <person name="Maumus F."/>
            <person name="Salse J."/>
            <person name="Schmutz J."/>
            <person name="Rensing S.A."/>
        </authorList>
    </citation>
    <scope>NUCLEOTIDE SEQUENCE [LARGE SCALE GENOMIC DNA]</scope>
    <source>
        <strain evidence="3 4">cv. Gransden 2004</strain>
    </source>
</reference>
<feature type="transmembrane region" description="Helical" evidence="1">
    <location>
        <begin position="86"/>
        <end position="107"/>
    </location>
</feature>
<keyword evidence="1" id="KW-1133">Transmembrane helix</keyword>
<keyword evidence="1" id="KW-0812">Transmembrane</keyword>
<feature type="transmembrane region" description="Helical" evidence="1">
    <location>
        <begin position="216"/>
        <end position="238"/>
    </location>
</feature>
<feature type="transmembrane region" description="Helical" evidence="1">
    <location>
        <begin position="56"/>
        <end position="77"/>
    </location>
</feature>
<organism evidence="2">
    <name type="scientific">Physcomitrium patens</name>
    <name type="common">Spreading-leaved earth moss</name>
    <name type="synonym">Physcomitrella patens</name>
    <dbReference type="NCBI Taxonomy" id="3218"/>
    <lineage>
        <taxon>Eukaryota</taxon>
        <taxon>Viridiplantae</taxon>
        <taxon>Streptophyta</taxon>
        <taxon>Embryophyta</taxon>
        <taxon>Bryophyta</taxon>
        <taxon>Bryophytina</taxon>
        <taxon>Bryopsida</taxon>
        <taxon>Funariidae</taxon>
        <taxon>Funariales</taxon>
        <taxon>Funariaceae</taxon>
        <taxon>Physcomitrium</taxon>
    </lineage>
</organism>
<dbReference type="PaxDb" id="3218-PP1S124_41V6.1"/>